<evidence type="ECO:0000259" key="2">
    <source>
        <dbReference type="Pfam" id="PF12684"/>
    </source>
</evidence>
<dbReference type="Proteomes" id="UP000704611">
    <property type="component" value="Unassembled WGS sequence"/>
</dbReference>
<sequence>MSTAQQIAEYEQRISQAYEAAQRASGRAYGEEMAYVSQMRSRLAAMKAELEAQNDDNPFALLADDEASNEVDWDWHDNEKIIERECGRIVGPGIYYDLSNEEYHSGPGISKSGLDYIAHNPSFLPWSKRAPVDVEKLDAMDMGTALHCALLEPDEFEKRFIIMPDYNLRTTKGQASRDSFVSEAAGEGKTILAAADHRCLKLMKESVMAHPVARMIFEAEGQNESSIYWNDKETGELCRCRPDRKIIINDIHTLVDVKKCADMSRFARHVEEFRYHVQDAMYRDGYENLTGIKPDFWFLVVDCNVSAGRYQVDVVDLDAEWQQAGYDLYRRDLETYHQCRREDDWLHINTLSRPRWANK</sequence>
<keyword evidence="1" id="KW-0175">Coiled coil</keyword>
<gene>
    <name evidence="3" type="ORF">KQY15_03655</name>
</gene>
<comment type="caution">
    <text evidence="3">The sequence shown here is derived from an EMBL/GenBank/DDBJ whole genome shotgun (WGS) entry which is preliminary data.</text>
</comment>
<feature type="domain" description="Putative exodeoxyribonuclease 8 PDDEXK-like" evidence="2">
    <location>
        <begin position="135"/>
        <end position="345"/>
    </location>
</feature>
<dbReference type="RefSeq" id="WP_217667283.1">
    <property type="nucleotide sequence ID" value="NZ_JAHRID010000001.1"/>
</dbReference>
<dbReference type="InterPro" id="IPR024432">
    <property type="entry name" value="Put_RecE_PDDEXK-like_dom"/>
</dbReference>
<dbReference type="Pfam" id="PF12684">
    <property type="entry name" value="DUF3799"/>
    <property type="match status" value="1"/>
</dbReference>
<protein>
    <submittedName>
        <fullName evidence="3">PD-(D/E)XK nuclease-like domain-containing protein</fullName>
    </submittedName>
</protein>
<evidence type="ECO:0000313" key="3">
    <source>
        <dbReference type="EMBL" id="MBV2128191.1"/>
    </source>
</evidence>
<evidence type="ECO:0000313" key="4">
    <source>
        <dbReference type="Proteomes" id="UP000704611"/>
    </source>
</evidence>
<keyword evidence="4" id="KW-1185">Reference proteome</keyword>
<feature type="coiled-coil region" evidence="1">
    <location>
        <begin position="7"/>
        <end position="56"/>
    </location>
</feature>
<dbReference type="EMBL" id="JAHRID010000001">
    <property type="protein sequence ID" value="MBV2128191.1"/>
    <property type="molecule type" value="Genomic_DNA"/>
</dbReference>
<accession>A0ABS6MH89</accession>
<organism evidence="3 4">
    <name type="scientific">Arsukibacterium indicum</name>
    <dbReference type="NCBI Taxonomy" id="2848612"/>
    <lineage>
        <taxon>Bacteria</taxon>
        <taxon>Pseudomonadati</taxon>
        <taxon>Pseudomonadota</taxon>
        <taxon>Gammaproteobacteria</taxon>
        <taxon>Chromatiales</taxon>
        <taxon>Chromatiaceae</taxon>
        <taxon>Arsukibacterium</taxon>
    </lineage>
</organism>
<evidence type="ECO:0000256" key="1">
    <source>
        <dbReference type="SAM" id="Coils"/>
    </source>
</evidence>
<name>A0ABS6MH89_9GAMM</name>
<proteinExistence type="predicted"/>
<reference evidence="3 4" key="1">
    <citation type="submission" date="2021-06" db="EMBL/GenBank/DDBJ databases">
        <title>Rheinheimera indica sp. nov., isolated from deep-sea sediment.</title>
        <authorList>
            <person name="Wang Z."/>
            <person name="Zhang X.-Y."/>
        </authorList>
    </citation>
    <scope>NUCLEOTIDE SEQUENCE [LARGE SCALE GENOMIC DNA]</scope>
    <source>
        <strain evidence="3 4">SM2107</strain>
    </source>
</reference>